<evidence type="ECO:0000256" key="5">
    <source>
        <dbReference type="ARBA" id="ARBA00023034"/>
    </source>
</evidence>
<keyword evidence="4" id="KW-0653">Protein transport</keyword>
<feature type="compositionally biased region" description="Polar residues" evidence="7">
    <location>
        <begin position="1"/>
        <end position="17"/>
    </location>
</feature>
<comment type="subcellular location">
    <subcellularLocation>
        <location evidence="1">Golgi apparatus</location>
        <location evidence="1">trans-Golgi network</location>
    </subcellularLocation>
</comment>
<feature type="compositionally biased region" description="Low complexity" evidence="7">
    <location>
        <begin position="660"/>
        <end position="669"/>
    </location>
</feature>
<dbReference type="InterPro" id="IPR039745">
    <property type="entry name" value="Vps54"/>
</dbReference>
<dbReference type="Proteomes" id="UP001465976">
    <property type="component" value="Unassembled WGS sequence"/>
</dbReference>
<evidence type="ECO:0000256" key="6">
    <source>
        <dbReference type="ARBA" id="ARBA00023054"/>
    </source>
</evidence>
<dbReference type="Pfam" id="PF07928">
    <property type="entry name" value="Vps54"/>
    <property type="match status" value="1"/>
</dbReference>
<accession>A0ABR3EUK6</accession>
<evidence type="ECO:0000256" key="7">
    <source>
        <dbReference type="SAM" id="MobiDB-lite"/>
    </source>
</evidence>
<comment type="similarity">
    <text evidence="2">Belongs to the VPS54 family.</text>
</comment>
<feature type="compositionally biased region" description="Pro residues" evidence="7">
    <location>
        <begin position="646"/>
        <end position="659"/>
    </location>
</feature>
<evidence type="ECO:0000256" key="4">
    <source>
        <dbReference type="ARBA" id="ARBA00022927"/>
    </source>
</evidence>
<evidence type="ECO:0000313" key="9">
    <source>
        <dbReference type="EMBL" id="KAL0566590.1"/>
    </source>
</evidence>
<dbReference type="PANTHER" id="PTHR12965">
    <property type="entry name" value="VACUOLAR PROTEIN SORTING 54"/>
    <property type="match status" value="1"/>
</dbReference>
<feature type="non-terminal residue" evidence="9">
    <location>
        <position position="793"/>
    </location>
</feature>
<keyword evidence="6" id="KW-0175">Coiled coil</keyword>
<protein>
    <recommendedName>
        <fullName evidence="8">Vacuolar protein sorting-associated protein 54 C-terminal domain-containing protein</fullName>
    </recommendedName>
</protein>
<keyword evidence="10" id="KW-1185">Reference proteome</keyword>
<feature type="region of interest" description="Disordered" evidence="7">
    <location>
        <begin position="637"/>
        <end position="672"/>
    </location>
</feature>
<evidence type="ECO:0000313" key="10">
    <source>
        <dbReference type="Proteomes" id="UP001465976"/>
    </source>
</evidence>
<name>A0ABR3EUK6_9AGAR</name>
<comment type="caution">
    <text evidence="9">The sequence shown here is derived from an EMBL/GenBank/DDBJ whole genome shotgun (WGS) entry which is preliminary data.</text>
</comment>
<proteinExistence type="inferred from homology"/>
<organism evidence="9 10">
    <name type="scientific">Marasmius crinis-equi</name>
    <dbReference type="NCBI Taxonomy" id="585013"/>
    <lineage>
        <taxon>Eukaryota</taxon>
        <taxon>Fungi</taxon>
        <taxon>Dikarya</taxon>
        <taxon>Basidiomycota</taxon>
        <taxon>Agaricomycotina</taxon>
        <taxon>Agaricomycetes</taxon>
        <taxon>Agaricomycetidae</taxon>
        <taxon>Agaricales</taxon>
        <taxon>Marasmiineae</taxon>
        <taxon>Marasmiaceae</taxon>
        <taxon>Marasmius</taxon>
    </lineage>
</organism>
<sequence length="793" mass="86814">MSSTPTESRPASPTEDPTTPIAAFQNYRFNYGKGPESVSGTTDAAYVTAGNNPPLNLHLNFSASTANLTGVTPQEWSSSRDGFNAISTVLNNPHKRQAPPKAHSSLPAVPPADLPRVKRKDFDGYLRAIASEHSKFESSHTAEAPAEGGQPASSSLPPLDTIPDIFFSPSFNLADPTTFNQVSESADPTSLSHSLPLQEKLSHYLDTLEIHLSHEITLRSSSFFTALSNLQTLHSESTTCLSQITRLRGMLAEVDDRIARKGLEVVRVEQKMRNVAKIEEGVKGLEQVVGITGEAREAVSVHKWDQALGVLGTLDGMWEEKAAVSSSSSLLEPMLEEPEETATTAKRPLDVPLSAFTAFSALPTHLRTLTLEIAARLSEELVGILKEDFTRFVETKAKRDSETFKEALNTKISALIRTNGLKEATLSWREVVLGDLGKWVVQRHFEAKGEGSENENPTPDPKPELKSRLLASYTDVLSAIEILQSQSEAIREVVESLNRLNRSSPSSTSVAELQEDLHTLLTQFTSTSHSALSSHLTTNSEYLTTLDLGDFVEVYKATYGFVVECEVRCKCMVVALRGGLGSVGKGWLNTFHQSRLNQQAKAVEDEVWNAAEVTEDVQRVVRVIVDAAVRDGELLDFSASSSTPTPTTPAPTTPMPTTPNPSNTGSKPPKANKHLLIDTHTYHLVPCTSHLLFLLVQYLRLPPSLSVSGLTTDVMSRTMEFLKTFNSRVCQVVLGAGAMRSAGLRNITARHLALASQSLSIMIALIPYVREMFRRHLSQKQAVMLVEFDKLKR</sequence>
<dbReference type="InterPro" id="IPR012501">
    <property type="entry name" value="Vps54_C"/>
</dbReference>
<feature type="domain" description="Vacuolar protein sorting-associated protein 54 C-terminal" evidence="8">
    <location>
        <begin position="680"/>
        <end position="793"/>
    </location>
</feature>
<reference evidence="9 10" key="1">
    <citation type="submission" date="2024-02" db="EMBL/GenBank/DDBJ databases">
        <title>A draft genome for the cacao thread blight pathogen Marasmius crinis-equi.</title>
        <authorList>
            <person name="Cohen S.P."/>
            <person name="Baruah I.K."/>
            <person name="Amoako-Attah I."/>
            <person name="Bukari Y."/>
            <person name="Meinhardt L.W."/>
            <person name="Bailey B.A."/>
        </authorList>
    </citation>
    <scope>NUCLEOTIDE SEQUENCE [LARGE SCALE GENOMIC DNA]</scope>
    <source>
        <strain evidence="9 10">GH-76</strain>
    </source>
</reference>
<dbReference type="EMBL" id="JBAHYK010001848">
    <property type="protein sequence ID" value="KAL0566590.1"/>
    <property type="molecule type" value="Genomic_DNA"/>
</dbReference>
<keyword evidence="3" id="KW-0813">Transport</keyword>
<feature type="region of interest" description="Disordered" evidence="7">
    <location>
        <begin position="94"/>
        <end position="114"/>
    </location>
</feature>
<gene>
    <name evidence="9" type="ORF">V5O48_015421</name>
</gene>
<dbReference type="PANTHER" id="PTHR12965:SF0">
    <property type="entry name" value="VACUOLAR PROTEIN SORTING-ASSOCIATED PROTEIN 54"/>
    <property type="match status" value="1"/>
</dbReference>
<feature type="region of interest" description="Disordered" evidence="7">
    <location>
        <begin position="136"/>
        <end position="155"/>
    </location>
</feature>
<evidence type="ECO:0000256" key="3">
    <source>
        <dbReference type="ARBA" id="ARBA00022448"/>
    </source>
</evidence>
<evidence type="ECO:0000256" key="1">
    <source>
        <dbReference type="ARBA" id="ARBA00004601"/>
    </source>
</evidence>
<evidence type="ECO:0000259" key="8">
    <source>
        <dbReference type="Pfam" id="PF07928"/>
    </source>
</evidence>
<feature type="region of interest" description="Disordered" evidence="7">
    <location>
        <begin position="1"/>
        <end position="21"/>
    </location>
</feature>
<evidence type="ECO:0000256" key="2">
    <source>
        <dbReference type="ARBA" id="ARBA00009150"/>
    </source>
</evidence>
<keyword evidence="5" id="KW-0333">Golgi apparatus</keyword>